<feature type="domain" description="Dynein heavy chain linker" evidence="19">
    <location>
        <begin position="1376"/>
        <end position="1781"/>
    </location>
</feature>
<gene>
    <name evidence="28" type="ORF">HICCMSTLAB_LOCUS4813</name>
</gene>
<dbReference type="SUPFAM" id="SSF52540">
    <property type="entry name" value="P-loop containing nucleoside triphosphate hydrolases"/>
    <property type="match status" value="4"/>
</dbReference>
<evidence type="ECO:0000259" key="22">
    <source>
        <dbReference type="Pfam" id="PF12780"/>
    </source>
</evidence>
<keyword evidence="29" id="KW-1185">Reference proteome</keyword>
<dbReference type="GO" id="GO:0051959">
    <property type="term" value="F:dynein light intermediate chain binding"/>
    <property type="evidence" value="ECO:0007669"/>
    <property type="project" value="InterPro"/>
</dbReference>
<dbReference type="InterPro" id="IPR041466">
    <property type="entry name" value="Dynein_AAA5_ext"/>
</dbReference>
<evidence type="ECO:0000259" key="24">
    <source>
        <dbReference type="Pfam" id="PF17852"/>
    </source>
</evidence>
<dbReference type="InterPro" id="IPR013602">
    <property type="entry name" value="Dynein_heavy_linker"/>
</dbReference>
<dbReference type="FunFam" id="3.40.50.300:FF:000049">
    <property type="entry name" value="Dynein, axonemal, heavy chain 5"/>
    <property type="match status" value="1"/>
</dbReference>
<dbReference type="FunFam" id="1.20.58.1120:FF:000002">
    <property type="entry name" value="Dynein heavy chain 9, axonemal"/>
    <property type="match status" value="1"/>
</dbReference>
<dbReference type="PANTHER" id="PTHR45703">
    <property type="entry name" value="DYNEIN HEAVY CHAIN"/>
    <property type="match status" value="1"/>
</dbReference>
<dbReference type="Gene3D" id="1.20.1270.280">
    <property type="match status" value="1"/>
</dbReference>
<feature type="region of interest" description="Disordered" evidence="16">
    <location>
        <begin position="1"/>
        <end position="118"/>
    </location>
</feature>
<dbReference type="Gene3D" id="6.10.140.1060">
    <property type="match status" value="1"/>
</dbReference>
<evidence type="ECO:0000256" key="12">
    <source>
        <dbReference type="ARBA" id="ARBA00023175"/>
    </source>
</evidence>
<dbReference type="Pfam" id="PF12774">
    <property type="entry name" value="AAA_6"/>
    <property type="match status" value="1"/>
</dbReference>
<evidence type="ECO:0000259" key="26">
    <source>
        <dbReference type="Pfam" id="PF18198"/>
    </source>
</evidence>
<dbReference type="GO" id="GO:0097729">
    <property type="term" value="C:9+2 motile cilium"/>
    <property type="evidence" value="ECO:0007669"/>
    <property type="project" value="UniProtKB-ARBA"/>
</dbReference>
<comment type="caution">
    <text evidence="28">The sequence shown here is derived from an EMBL/GenBank/DDBJ whole genome shotgun (WGS) entry which is preliminary data.</text>
</comment>
<dbReference type="GO" id="GO:0030286">
    <property type="term" value="C:dynein complex"/>
    <property type="evidence" value="ECO:0007669"/>
    <property type="project" value="UniProtKB-KW"/>
</dbReference>
<dbReference type="FunFam" id="3.10.490.20:FF:000002">
    <property type="entry name" value="Dynein axonemal heavy chain 17"/>
    <property type="match status" value="1"/>
</dbReference>
<dbReference type="GO" id="GO:0008569">
    <property type="term" value="F:minus-end-directed microtubule motor activity"/>
    <property type="evidence" value="ECO:0007669"/>
    <property type="project" value="InterPro"/>
</dbReference>
<dbReference type="FunFam" id="3.40.50.300:FF:000667">
    <property type="entry name" value="Dynein axonemal heavy chain 11"/>
    <property type="match status" value="1"/>
</dbReference>
<evidence type="ECO:0000259" key="27">
    <source>
        <dbReference type="Pfam" id="PF18199"/>
    </source>
</evidence>
<comment type="subcellular location">
    <subcellularLocation>
        <location evidence="1">Cytoplasm</location>
        <location evidence="1">Cytoskeleton</location>
        <location evidence="1">Flagellum axoneme</location>
    </subcellularLocation>
</comment>
<evidence type="ECO:0000256" key="10">
    <source>
        <dbReference type="ARBA" id="ARBA00023054"/>
    </source>
</evidence>
<evidence type="ECO:0000259" key="21">
    <source>
        <dbReference type="Pfam" id="PF12777"/>
    </source>
</evidence>
<dbReference type="Gene3D" id="1.10.472.130">
    <property type="match status" value="1"/>
</dbReference>
<dbReference type="Pfam" id="PF12780">
    <property type="entry name" value="AAA_8"/>
    <property type="match status" value="1"/>
</dbReference>
<dbReference type="InterPro" id="IPR035706">
    <property type="entry name" value="AAA_9"/>
</dbReference>
<evidence type="ECO:0000256" key="8">
    <source>
        <dbReference type="ARBA" id="ARBA00022846"/>
    </source>
</evidence>
<keyword evidence="6" id="KW-0547">Nucleotide-binding</keyword>
<evidence type="ECO:0000256" key="5">
    <source>
        <dbReference type="ARBA" id="ARBA00022737"/>
    </source>
</evidence>
<dbReference type="FunFam" id="1.10.287.2620:FF:000004">
    <property type="entry name" value="Dynein axonemal heavy chain 17"/>
    <property type="match status" value="1"/>
</dbReference>
<feature type="coiled-coil region" evidence="15">
    <location>
        <begin position="3373"/>
        <end position="3421"/>
    </location>
</feature>
<evidence type="ECO:0000256" key="4">
    <source>
        <dbReference type="ARBA" id="ARBA00022701"/>
    </source>
</evidence>
<dbReference type="Gene3D" id="1.10.8.1220">
    <property type="match status" value="1"/>
</dbReference>
<dbReference type="GO" id="GO:0005930">
    <property type="term" value="C:axoneme"/>
    <property type="evidence" value="ECO:0007669"/>
    <property type="project" value="UniProtKB-ARBA"/>
</dbReference>
<dbReference type="Pfam" id="PF18199">
    <property type="entry name" value="Dynein_C"/>
    <property type="match status" value="1"/>
</dbReference>
<dbReference type="Gene3D" id="3.40.50.300">
    <property type="entry name" value="P-loop containing nucleotide triphosphate hydrolases"/>
    <property type="match status" value="5"/>
</dbReference>
<dbReference type="OrthoDB" id="447173at2759"/>
<dbReference type="GO" id="GO:0005874">
    <property type="term" value="C:microtubule"/>
    <property type="evidence" value="ECO:0007669"/>
    <property type="project" value="UniProtKB-KW"/>
</dbReference>
<dbReference type="InterPro" id="IPR042219">
    <property type="entry name" value="AAA_lid_11_sf"/>
</dbReference>
<keyword evidence="5" id="KW-0677">Repeat</keyword>
<evidence type="ECO:0000313" key="29">
    <source>
        <dbReference type="Proteomes" id="UP000786811"/>
    </source>
</evidence>
<dbReference type="InterPro" id="IPR004273">
    <property type="entry name" value="Dynein_heavy_D6_P-loop"/>
</dbReference>
<feature type="domain" description="Dynein heavy chain 3 AAA+ lid" evidence="25">
    <location>
        <begin position="2737"/>
        <end position="2830"/>
    </location>
</feature>
<dbReference type="Gene3D" id="1.20.58.1120">
    <property type="match status" value="1"/>
</dbReference>
<dbReference type="Gene3D" id="1.10.8.720">
    <property type="entry name" value="Region D6 of dynein motor"/>
    <property type="match status" value="1"/>
</dbReference>
<evidence type="ECO:0000256" key="14">
    <source>
        <dbReference type="ARBA" id="ARBA00023273"/>
    </source>
</evidence>
<keyword evidence="10 15" id="KW-0175">Coiled coil</keyword>
<dbReference type="FunFam" id="1.10.8.710:FF:000002">
    <property type="entry name" value="dynein heavy chain 17, axonemal"/>
    <property type="match status" value="1"/>
</dbReference>
<evidence type="ECO:0000259" key="20">
    <source>
        <dbReference type="Pfam" id="PF12774"/>
    </source>
</evidence>
<dbReference type="GO" id="GO:0005524">
    <property type="term" value="F:ATP binding"/>
    <property type="evidence" value="ECO:0007669"/>
    <property type="project" value="UniProtKB-KW"/>
</dbReference>
<dbReference type="Pfam" id="PF08393">
    <property type="entry name" value="DHC_N2"/>
    <property type="match status" value="1"/>
</dbReference>
<dbReference type="Pfam" id="PF08385">
    <property type="entry name" value="DHC_N1"/>
    <property type="match status" value="1"/>
</dbReference>
<dbReference type="Pfam" id="PF12781">
    <property type="entry name" value="AAA_9"/>
    <property type="match status" value="1"/>
</dbReference>
<dbReference type="InterPro" id="IPR041589">
    <property type="entry name" value="DNAH3_AAA_lid_1"/>
</dbReference>
<evidence type="ECO:0000256" key="15">
    <source>
        <dbReference type="SAM" id="Coils"/>
    </source>
</evidence>
<evidence type="ECO:0000256" key="16">
    <source>
        <dbReference type="SAM" id="MobiDB-lite"/>
    </source>
</evidence>
<keyword evidence="7" id="KW-0067">ATP-binding</keyword>
<feature type="coiled-coil region" evidence="15">
    <location>
        <begin position="3136"/>
        <end position="3187"/>
    </location>
</feature>
<keyword evidence="11" id="KW-0969">Cilium</keyword>
<feature type="domain" description="Dynein heavy chain region D6 P-loop" evidence="17">
    <location>
        <begin position="3979"/>
        <end position="4099"/>
    </location>
</feature>
<dbReference type="InterPro" id="IPR041658">
    <property type="entry name" value="AAA_lid_11"/>
</dbReference>
<evidence type="ECO:0000259" key="17">
    <source>
        <dbReference type="Pfam" id="PF03028"/>
    </source>
</evidence>
<evidence type="ECO:0000256" key="11">
    <source>
        <dbReference type="ARBA" id="ARBA00023069"/>
    </source>
</evidence>
<dbReference type="InterPro" id="IPR041228">
    <property type="entry name" value="Dynein_C"/>
</dbReference>
<dbReference type="FunFam" id="1.10.472.130:FF:000001">
    <property type="entry name" value="Dynein, axonemal, heavy chain 9"/>
    <property type="match status" value="1"/>
</dbReference>
<evidence type="ECO:0000256" key="6">
    <source>
        <dbReference type="ARBA" id="ARBA00022741"/>
    </source>
</evidence>
<keyword evidence="14" id="KW-0966">Cell projection</keyword>
<dbReference type="InterPro" id="IPR027417">
    <property type="entry name" value="P-loop_NTPase"/>
</dbReference>
<feature type="domain" description="Dynein heavy chain AAA lid" evidence="26">
    <location>
        <begin position="4131"/>
        <end position="4271"/>
    </location>
</feature>
<dbReference type="FunFam" id="3.20.180.20:FF:000001">
    <property type="entry name" value="Dynein axonemal heavy chain 5"/>
    <property type="match status" value="1"/>
</dbReference>
<evidence type="ECO:0000313" key="28">
    <source>
        <dbReference type="EMBL" id="CAG5088362.1"/>
    </source>
</evidence>
<organism evidence="28 29">
    <name type="scientific">Cotesia congregata</name>
    <name type="common">Parasitoid wasp</name>
    <name type="synonym">Apanteles congregatus</name>
    <dbReference type="NCBI Taxonomy" id="51543"/>
    <lineage>
        <taxon>Eukaryota</taxon>
        <taxon>Metazoa</taxon>
        <taxon>Ecdysozoa</taxon>
        <taxon>Arthropoda</taxon>
        <taxon>Hexapoda</taxon>
        <taxon>Insecta</taxon>
        <taxon>Pterygota</taxon>
        <taxon>Neoptera</taxon>
        <taxon>Endopterygota</taxon>
        <taxon>Hymenoptera</taxon>
        <taxon>Apocrita</taxon>
        <taxon>Ichneumonoidea</taxon>
        <taxon>Braconidae</taxon>
        <taxon>Microgastrinae</taxon>
        <taxon>Cotesia</taxon>
    </lineage>
</organism>
<feature type="domain" description="Dynein heavy chain AAA 5 extension" evidence="24">
    <location>
        <begin position="2400"/>
        <end position="2518"/>
    </location>
</feature>
<dbReference type="InterPro" id="IPR043160">
    <property type="entry name" value="Dynein_C_barrel"/>
</dbReference>
<dbReference type="InterPro" id="IPR024317">
    <property type="entry name" value="Dynein_heavy_chain_D4_dom"/>
</dbReference>
<dbReference type="Pfam" id="PF03028">
    <property type="entry name" value="Dynein_heavy"/>
    <property type="match status" value="1"/>
</dbReference>
<dbReference type="Gene3D" id="1.20.920.20">
    <property type="match status" value="1"/>
</dbReference>
<dbReference type="Pfam" id="PF12777">
    <property type="entry name" value="MT"/>
    <property type="match status" value="1"/>
</dbReference>
<dbReference type="GO" id="GO:0045505">
    <property type="term" value="F:dynein intermediate chain binding"/>
    <property type="evidence" value="ECO:0007669"/>
    <property type="project" value="InterPro"/>
</dbReference>
<sequence length="4574" mass="521717">MDSDSSNSSFAESMTSFDRKNSIDEEDTQQLLLECGLREIAAEEPSQPPLEENQLEFKRLLQSMMDSDNDQDDDDDDDQDKSGDGNNNDDDNNLKKKSGDQEDDKIQDSLMAGPESPTDHRLEYIGMCIQKSLKLKPEKWSRLLLTEDYRNAVLDFLDNPYPAALFVVLTPNAQLVASCNFPIPCQRTKGTYAVKVRMTPVPKDVEGCASMLILGDLSNRVVDELATLVDNVYAPLLCKSENHKDLPEIAVQDISRQVHLIRGTLYQVKGQVNGRTVLPMPAGLEKVAEVEKKVTQEGPQAVDLYLKSAIEGVVIKWAYLVNDVVTQESGAAFDNGQNPTPNVEIEYWSKRLTNLRYIFDQLREDRVRKMAIILEKTDSAYYPCFRTLFNNVVCSLAEAKEISMYLTPLRKSFKAIDEVDFSEAKPLMPTLIHVVGLAWAKARYYQNSAKLIILFRQISNLLIQAARKFLDPSSIFQSDVDEALQRVQISKSVLEEFKYQFEKARSKPGMKADSPPWTFNSSAIFNRLDLFLKRLADIEWLFRTVLEFSKLEKIEIGGILGRSLSLRIVAVVKEFQSLFASFSARASDVLEPDDESFAVDCAKFSESIMDLDSKLAAILCQAFDDCSNLESAFKLINIAGTVLNRPVIRKQFTDRYSRIYELLNNELTMVEVLFNRGVRGAFADLPPLAAALQFTSMLRQRINLPMQSFKTLQPCIVESKEGQEISKRYERLINLLTDNDTELIQDWTDLVPDIVKKGLQYTLLTRDRVSILLKVNFDADLLAALVEVNYLKKNSLAEIPEIALKVAEKSEIFRKFLNHLSTTVTAYNDIRRTSRQIEYNLIELEVARIDSMIARGEKELCWDSDNLADYINELGTLVQSLWKRLKAIQLNIDKIHDILEPWTRTPLIERKEHRKDTLLALDERADNVAKRYADIQKASEQIHKLLEENKALFEISSEVDVAWEEYVEYVDDIVIESLRKIVGCCLSYLSENMDPVGQKEPLLEAKLELREPDLYYEPSLDPDDPDSLEQLIISLLSDIMNMATLVPRLKKNASTYRDDIEIDVDIKAMKNEIMTGVNKAIDEATEFCGIFEGYAYLWLEDRETVMHQFLEYGRQLTIEEMEMIAMLDPKAPPKATPRMDQFREQIDLYEGLYLEIEEMKPSRIFCGWFRVNLRPFKQSLLNTVCKWSSMFKKHLVERVTTSLSDLGNFIRLADESLLQQIQPGDYAGLISVMGYLMRIKERQPITDDMFQPLQETIELLKFYDQDIPEEVNVFLQELPEQWANTKKLALIVKQQVAPLQAGEVSRIRGRISAFDTTICHYREAFRRYAFFRYDCENAYGLLDEADRELCMLERQMKDIQDSASLFEVSVPEFKQLKQCRRELRMLKQLWDYVFIVRSSIEGWKTTPWRKIDVENMDIECKKFAKEIRVSLDKEMRPWDAYVKLEATVKNMLTSLRAVGELQNPAIRERHWRQLMNSTKVRFVMDDSTTLADLLELNLHECEEEVKNIVDKAVKEMSMEKYLRELNATWSMMEFEREVHQRTGAVLLRASEELIETLEENQVQLQNLITSKFIAHFLEEVSAWQKKLSIADQVTTVWFEVQRTWMHLESIFLSSEDIRKQLPVDADRFDRIDAEFKKMTEDMAKTPNVVQATNRNGLAAALDILQRELVLCEKALAEYLETKRLAFPRFYFISSTDLLDILSNGNQPEIVAKHLTKLFDSMARLKFDDNNDKVKRAVGMHAKDGEYVAFTNCEMSCDGAVEVWLNRLQHAMRASTRHYFSEAVVSYEEKPREQWLFDYPAQVSLCGTQIWWTTEVNLAFSRLEEGYDNALKDYLKKQILQLSTLITLLLGELSKQDRQKVMTICTIDVHSRDVVGKLVQAKVETAQAFQWQSQLRHRWDDKEKDCFANICDAQFKYSHEYLGNTPRLVITPLTDRCYITLTQSLHLIMGGGPAGPAGTGKTETTKDLGRALGIMVYVFNCSEQMDYKSCGNIYKGLAQTGAWGCFDEFNRISVEVLSVVAVQVKSVQDAIRDKKKTFNFMGDIIGLEPTVGIFITMNPGYAGRTELPENLKALFRPCAMVVPDFELICEIMLVAEGFQEARVLARKFITLYTLCKELLSKQDHYDWGLRAIKSVLVVAGSLKRGDPGRPEEEVLMRALRDFNIPKVVTDDLPVFMGLIADLFPALDVPRKRDVEFEKTVKQAAADLLLQPEDGFILKVVQLEELLEVRHSVFIVGTAGCGKTQVWRTLFRTYQNIKRKPMYNDLNPKAVTNDELFGIINPATREWKDGLFSVIMREQANLGGENPKWIILDGDIDPMWIESLNTVMDDNKILTLASNERIALTPAMRLLFEISNLRTATPATVSRAGILYINSQDLGWNPYVTSWIETRTIPAEKSNLVTLFDKYIPICLETLRTRFKKITPIADMAHVEMLCHLLHCLLRPELTTAEFSKDHYELYFVFAAVWAFGSAMFQDQTVDYRVEFNKWWVNEFKQIRFPTQGTVFDYYIDSETKEFTPWSERVPRFELDPDMPLQAALVYTSESIRIKYFLDLLMAEKNPVMLVGTAGCGKTVLVSEKLLQLSENYAVTNVPFNFYTSSEMLQKILEKPLEKKAGRNYGPPGSKTLIYFIDDMNMPEVDTYGTVQPHTLIRQHLDYGHWYDRTKLSLKDIHNCQYVSCMNPTAGSFTINPRLQRHFAVFAVSFPNHESLTTIYSSILSQHLANLEHRFPLCVTDLGNNIVQATLQLHNRCSQVFLPTATKFHYIFNLRELSNCFQGMLFSGNECLQQPCDIIRLWMHETHRVYGDKLTDEKDIENFGKLQLDILKKNTEEIDEGAVLEKPNIYCHFAGGVGEPKYMPIKNWVTLHRLLSEALVSYNDLVAAMNLVLFEDAMMHVCRINRILESPRGSALLVGVGGSGKQSLSRLAAFISSLEVSQIQLRKGYGVLDLKMELAGLYMKSGMKNIGIMFLMTDAQVPNEQFLVLINDMLASGEVPDLFPEDEVENIIAGVRNEVKGAGILDSRENCWKFFIDRVRRQLKVVLCFSPVGSTLRVRSRKFPAIINCTAINWFHEWPQEALMSVSKSFLEDLDELPEDCRESAAKFMAHAHTTVNATSRLYLAGERRYNYTTPKSFLEQISLYMKLLKAKASELSGRIERLENGLAKLRSTAAQVAELKQKLALQEIELQQKNEAADKLIAIVGVETEKVQREKALADEEETKVAVIAEEVLKKQRECEADLVKAEPALLAAQEALNTLNKANLTELKSFGSPPGAVTNVTAAVMVLLAPSGKVPKDRSWKAAKIVMAKVDAFLDSLINYDKENIHPEVTKAIQPYLKDSEFEPEFVRSKSAAAAGLCAWVINIIKFYEVFCDVEPKRKALAQANAELAAAQDKLSGIKRKVASLEEQLAKLTADFEQATSEKLKCQQEADATNAIIALANRLVGGLASENVRWADSVANLKHQGETLPGDVLLITAFISYVGCFTKSFRQDLLHRQWLPFLKTVEPSVRITDGLDVLTLLTNDTQIAKWNNEGLPNDRMSTENATILSNSDRWPLMIDPQLQGIKWIKQKYGDDLRVIRLGQRGFLEVIEQSLAQGATVLIENIGESVDPVLDPLLGRNLIKKGQAIKIGDKEVEYNPKFRLILHTKLANPHYKPEMQAQTTLINFTVTRDGLEDQLLAEVVKVERPDLEDLKADLTRQQNDFKITLNSLEDSLLSRLSSADENVLGDTALVENLETTKRTAAEIECKVMEARGTSKEIDAARELYRPAAARASLLYFILNDLNTINPIYQFSLKAFSVVFQKAIIKADPAPDVTGRVMNLIECITYSVFMYTTRGLFECDKLIFTSQMAFQILLIRREISSAELDFLLRFPIVPHVTSPVDFLTNSSWGGIRSLASRDEFRNLDRDIETSSKRWKKFTECECPEREKFPQEWKNKTALQRLCILRALRPDRMTYAISAFIEEKLGVKYVEGKTVEFAKSYEETSPSTPIFFILSPGVNPLKDVEDLGRRLGFSMDAQNFHNVSLGQGQETVAEHAMDIASKEGHWVILQNIHLVKKWLPLLEKKLEVAAEGSHPDYRVYMSAEPASTPAGHIIPQGVLESSIKITNEPPTGMQANLHKALDNFTQETLEMCSKEAEFKAILFSLCYFHAVVAERRKFGAQGWNKIYPFNVGDLNISVSVLYNYLEASPRVPWEDLRYLFGEIMYGGHITDDWDRRLCVSYLEELMQPDLKQYPEFFGCSCDKGFSAPPNTDLVGYHAYIDEAIPAESPYLYGLHPNAEIGFLTTTSENLFRTVFEMQPRDAGDSGGQTVTREDKVKQILDEIVEKLPEEFNMIDIMAKVEERTPYVIVAFQECERMNGLTGEIKRSMRELDLGLKGELTITSDMEDLENALFLDQVPPVWSQRAYPSLLGLTAWFVDLLLRLRELETWSTDFALPASVWLAGFFNPQSLLTAIMQSTARRHELPLDKMCLQCDVTKKNKEDITTAPRDGAYVHGIFMEGARWEVQLGILTDSRPKELFPMMPVINIRAITQDKQDMRNMYECPLYKTRTRGPTYVWTFNLKSKDKPAKWTLAGVALLLQI</sequence>
<dbReference type="InterPro" id="IPR026983">
    <property type="entry name" value="DHC"/>
</dbReference>
<dbReference type="FunFam" id="3.40.50.300:FF:000411">
    <property type="entry name" value="dynein heavy chain 17, axonemal"/>
    <property type="match status" value="1"/>
</dbReference>
<evidence type="ECO:0000256" key="9">
    <source>
        <dbReference type="ARBA" id="ARBA00023017"/>
    </source>
</evidence>
<dbReference type="InterPro" id="IPR042222">
    <property type="entry name" value="Dynein_2_N"/>
</dbReference>
<keyword evidence="13" id="KW-0206">Cytoskeleton</keyword>
<dbReference type="Pfam" id="PF17857">
    <property type="entry name" value="AAA_lid_1"/>
    <property type="match status" value="1"/>
</dbReference>
<feature type="domain" description="Dynein heavy chain hydrolytic ATP-binding dynein motor region" evidence="20">
    <location>
        <begin position="1916"/>
        <end position="2242"/>
    </location>
</feature>
<evidence type="ECO:0000256" key="3">
    <source>
        <dbReference type="ARBA" id="ARBA00022490"/>
    </source>
</evidence>
<reference evidence="28" key="1">
    <citation type="submission" date="2021-04" db="EMBL/GenBank/DDBJ databases">
        <authorList>
            <person name="Chebbi M.A.C M."/>
        </authorList>
    </citation>
    <scope>NUCLEOTIDE SEQUENCE</scope>
</reference>
<dbReference type="InterPro" id="IPR035699">
    <property type="entry name" value="AAA_6"/>
</dbReference>
<dbReference type="FunFam" id="3.40.50.300:FF:001810">
    <property type="entry name" value="Cytoplasmic dynein 2 heavy chain 1"/>
    <property type="match status" value="1"/>
</dbReference>
<protein>
    <submittedName>
        <fullName evidence="28">Ciliary (Tripneustes gratilla)</fullName>
    </submittedName>
</protein>
<keyword evidence="8" id="KW-0282">Flagellum</keyword>
<keyword evidence="4" id="KW-0493">Microtubule</keyword>
<dbReference type="FunFam" id="3.40.50.300:FF:000219">
    <property type="entry name" value="Dynein axonemal heavy chain 17"/>
    <property type="match status" value="1"/>
</dbReference>
<evidence type="ECO:0000256" key="1">
    <source>
        <dbReference type="ARBA" id="ARBA00004611"/>
    </source>
</evidence>
<feature type="domain" description="Dynein heavy chain tail" evidence="18">
    <location>
        <begin position="308"/>
        <end position="870"/>
    </location>
</feature>
<dbReference type="Pfam" id="PF17852">
    <property type="entry name" value="Dynein_AAA_lid"/>
    <property type="match status" value="1"/>
</dbReference>
<dbReference type="InterPro" id="IPR042228">
    <property type="entry name" value="Dynein_linker_3"/>
</dbReference>
<dbReference type="FunFam" id="1.20.140.100:FF:000001">
    <property type="entry name" value="dynein heavy chain 17, axonemal"/>
    <property type="match status" value="1"/>
</dbReference>
<feature type="domain" description="Dynein heavy chain coiled coil stalk" evidence="21">
    <location>
        <begin position="3151"/>
        <end position="3494"/>
    </location>
</feature>
<dbReference type="FunFam" id="1.20.920.20:FF:000003">
    <property type="entry name" value="Dynein axonemal heavy chain 17"/>
    <property type="match status" value="1"/>
</dbReference>
<dbReference type="Gene3D" id="1.10.8.710">
    <property type="match status" value="1"/>
</dbReference>
<keyword evidence="3" id="KW-0963">Cytoplasm</keyword>
<dbReference type="FunFam" id="1.10.8.1220:FF:000001">
    <property type="entry name" value="Dynein axonemal heavy chain 5"/>
    <property type="match status" value="1"/>
</dbReference>
<accession>A0A8J2HAK9</accession>
<dbReference type="Gene3D" id="3.10.490.20">
    <property type="match status" value="1"/>
</dbReference>
<dbReference type="Gene3D" id="1.20.920.30">
    <property type="match status" value="1"/>
</dbReference>
<dbReference type="EMBL" id="CAJNRD030001119">
    <property type="protein sequence ID" value="CAG5088362.1"/>
    <property type="molecule type" value="Genomic_DNA"/>
</dbReference>
<dbReference type="InterPro" id="IPR043157">
    <property type="entry name" value="Dynein_AAA1S"/>
</dbReference>
<dbReference type="GO" id="GO:0007018">
    <property type="term" value="P:microtubule-based movement"/>
    <property type="evidence" value="ECO:0007669"/>
    <property type="project" value="InterPro"/>
</dbReference>
<dbReference type="InterPro" id="IPR013594">
    <property type="entry name" value="Dynein_heavy_tail"/>
</dbReference>
<dbReference type="Proteomes" id="UP000786811">
    <property type="component" value="Unassembled WGS sequence"/>
</dbReference>
<name>A0A8J2HAK9_COTCN</name>
<feature type="domain" description="Dynein heavy chain C-terminal" evidence="27">
    <location>
        <begin position="4278"/>
        <end position="4572"/>
    </location>
</feature>
<evidence type="ECO:0000259" key="19">
    <source>
        <dbReference type="Pfam" id="PF08393"/>
    </source>
</evidence>
<dbReference type="PANTHER" id="PTHR45703:SF8">
    <property type="entry name" value="DYNEINS HEAVY CHAIN"/>
    <property type="match status" value="1"/>
</dbReference>
<feature type="domain" description="Dynein heavy chain ATP-binding dynein motor region" evidence="23">
    <location>
        <begin position="3521"/>
        <end position="3738"/>
    </location>
</feature>
<feature type="compositionally biased region" description="Acidic residues" evidence="16">
    <location>
        <begin position="67"/>
        <end position="79"/>
    </location>
</feature>
<evidence type="ECO:0000256" key="7">
    <source>
        <dbReference type="ARBA" id="ARBA00022840"/>
    </source>
</evidence>
<comment type="similarity">
    <text evidence="2">Belongs to the dynein heavy chain family.</text>
</comment>
<evidence type="ECO:0000256" key="13">
    <source>
        <dbReference type="ARBA" id="ARBA00023212"/>
    </source>
</evidence>
<evidence type="ECO:0000259" key="23">
    <source>
        <dbReference type="Pfam" id="PF12781"/>
    </source>
</evidence>
<dbReference type="Gene3D" id="1.20.140.100">
    <property type="entry name" value="Dynein heavy chain, N-terminal domain 2"/>
    <property type="match status" value="1"/>
</dbReference>
<dbReference type="FunFam" id="1.20.920.30:FF:000003">
    <property type="entry name" value="Dynein axonemal heavy chain 17"/>
    <property type="match status" value="1"/>
</dbReference>
<keyword evidence="12" id="KW-0505">Motor protein</keyword>
<evidence type="ECO:0000256" key="2">
    <source>
        <dbReference type="ARBA" id="ARBA00008887"/>
    </source>
</evidence>
<dbReference type="Pfam" id="PF12775">
    <property type="entry name" value="AAA_7"/>
    <property type="match status" value="1"/>
</dbReference>
<dbReference type="FunFam" id="1.20.1270.280:FF:000003">
    <property type="entry name" value="Dynein axonemal heavy chain 17"/>
    <property type="match status" value="1"/>
</dbReference>
<keyword evidence="9" id="KW-0243">Dynein</keyword>
<feature type="compositionally biased region" description="Basic and acidic residues" evidence="16">
    <location>
        <begin position="92"/>
        <end position="107"/>
    </location>
</feature>
<proteinExistence type="inferred from homology"/>
<dbReference type="Pfam" id="PF18198">
    <property type="entry name" value="AAA_lid_11"/>
    <property type="match status" value="1"/>
</dbReference>
<dbReference type="Gene3D" id="1.10.287.2620">
    <property type="match status" value="1"/>
</dbReference>
<dbReference type="InterPro" id="IPR024743">
    <property type="entry name" value="Dynein_HC_stalk"/>
</dbReference>
<evidence type="ECO:0000259" key="25">
    <source>
        <dbReference type="Pfam" id="PF17857"/>
    </source>
</evidence>
<dbReference type="Gene3D" id="3.20.180.20">
    <property type="entry name" value="Dynein heavy chain, N-terminal domain 2"/>
    <property type="match status" value="1"/>
</dbReference>
<feature type="domain" description="Dynein heavy chain AAA module D4" evidence="22">
    <location>
        <begin position="2879"/>
        <end position="3138"/>
    </location>
</feature>
<dbReference type="FunFam" id="1.10.8.720:FF:000002">
    <property type="entry name" value="Dynein heavy chain 9, axonemal"/>
    <property type="match status" value="1"/>
</dbReference>
<evidence type="ECO:0000259" key="18">
    <source>
        <dbReference type="Pfam" id="PF08385"/>
    </source>
</evidence>